<dbReference type="GO" id="GO:0071013">
    <property type="term" value="C:catalytic step 2 spliceosome"/>
    <property type="evidence" value="ECO:0007669"/>
    <property type="project" value="TreeGrafter"/>
</dbReference>
<dbReference type="OrthoDB" id="10256122at2759"/>
<dbReference type="RefSeq" id="XP_019038894.1">
    <property type="nucleotide sequence ID" value="XM_019185593.1"/>
</dbReference>
<dbReference type="AlphaFoldDB" id="A0A1E3P482"/>
<dbReference type="SUPFAM" id="SSF50978">
    <property type="entry name" value="WD40 repeat-like"/>
    <property type="match status" value="1"/>
</dbReference>
<sequence length="453" mass="51784">MFLGSLLTISHRKPLMCYEKELHNCSKIQNHHYLMIKNRKEYKHTYELPAYLQEKINSKTKKTAPKLETEEEAEDQLIIRTQQPSPADLDTNGNQLVLHDPKIEHNASRALVQRQQHQQFYIPEKPEWHAPWKLMRVIGGHKGWVRSLAVEPENKWFASGSNDNTIKVWDLASGQLKLTLTGHVMTVRDIAISDRHPYMFSCGEDKTVKCWDLERNRVIRDYYGHLSGVYSLDVHPTLDVVVTGSRDSTVRVWDMRTSTGIFTLSGHTQPLTKVKCQATDPQIISTSNDKTIRLWDLAAGKTQTVLTHHKKPIRGLALHPTQYAFATASPDNIKQWKFPEGSFMHNFMPRHEGIINTLSINQDNVMFSGGNNGSLAFFDWNSGHKFQELQTTTMPGSLESEAGIFSSTFDKTGMRLITGEADKSIKIWRENPDATPESDPGIPFDPEQFRDRY</sequence>
<evidence type="ECO:0000313" key="11">
    <source>
        <dbReference type="Proteomes" id="UP000094112"/>
    </source>
</evidence>
<keyword evidence="8" id="KW-0507">mRNA processing</keyword>
<dbReference type="InterPro" id="IPR045241">
    <property type="entry name" value="Prp46/PLRG1-like"/>
</dbReference>
<proteinExistence type="inferred from homology"/>
<comment type="similarity">
    <text evidence="5 8">Belongs to the WD repeat PRL1/PRL2 family.</text>
</comment>
<evidence type="ECO:0000256" key="9">
    <source>
        <dbReference type="SAM" id="MobiDB-lite"/>
    </source>
</evidence>
<dbReference type="STRING" id="683960.A0A1E3P482"/>
<evidence type="ECO:0000256" key="5">
    <source>
        <dbReference type="ARBA" id="ARBA00025726"/>
    </source>
</evidence>
<comment type="subunit">
    <text evidence="8">Associated with the spliceosome.</text>
</comment>
<dbReference type="Pfam" id="PF00400">
    <property type="entry name" value="WD40"/>
    <property type="match status" value="6"/>
</dbReference>
<evidence type="ECO:0000256" key="1">
    <source>
        <dbReference type="ARBA" id="ARBA00022574"/>
    </source>
</evidence>
<comment type="function">
    <text evidence="8">Involved in pre-mRNA splicing and required for cell cycle progression at G2/M.</text>
</comment>
<evidence type="ECO:0000256" key="4">
    <source>
        <dbReference type="ARBA" id="ARBA00023187"/>
    </source>
</evidence>
<dbReference type="SMART" id="SM00320">
    <property type="entry name" value="WD40"/>
    <property type="match status" value="7"/>
</dbReference>
<dbReference type="GO" id="GO:0071011">
    <property type="term" value="C:precatalytic spliceosome"/>
    <property type="evidence" value="ECO:0007669"/>
    <property type="project" value="TreeGrafter"/>
</dbReference>
<evidence type="ECO:0000256" key="7">
    <source>
        <dbReference type="PROSITE-ProRule" id="PRU00221"/>
    </source>
</evidence>
<evidence type="ECO:0000313" key="10">
    <source>
        <dbReference type="EMBL" id="ODQ59687.1"/>
    </source>
</evidence>
<comment type="subcellular location">
    <subcellularLocation>
        <location evidence="8">Nucleus</location>
    </subcellularLocation>
</comment>
<feature type="repeat" description="WD" evidence="7">
    <location>
        <begin position="138"/>
        <end position="179"/>
    </location>
</feature>
<dbReference type="Proteomes" id="UP000094112">
    <property type="component" value="Unassembled WGS sequence"/>
</dbReference>
<dbReference type="InterPro" id="IPR015943">
    <property type="entry name" value="WD40/YVTN_repeat-like_dom_sf"/>
</dbReference>
<dbReference type="PRINTS" id="PR00320">
    <property type="entry name" value="GPROTEINBRPT"/>
</dbReference>
<dbReference type="Gene3D" id="2.130.10.10">
    <property type="entry name" value="YVTN repeat-like/Quinoprotein amine dehydrogenase"/>
    <property type="match status" value="1"/>
</dbReference>
<organism evidence="10 11">
    <name type="scientific">Wickerhamomyces anomalus (strain ATCC 58044 / CBS 1984 / NCYC 433 / NRRL Y-366-8)</name>
    <name type="common">Yeast</name>
    <name type="synonym">Hansenula anomala</name>
    <dbReference type="NCBI Taxonomy" id="683960"/>
    <lineage>
        <taxon>Eukaryota</taxon>
        <taxon>Fungi</taxon>
        <taxon>Dikarya</taxon>
        <taxon>Ascomycota</taxon>
        <taxon>Saccharomycotina</taxon>
        <taxon>Saccharomycetes</taxon>
        <taxon>Phaffomycetales</taxon>
        <taxon>Wickerhamomycetaceae</taxon>
        <taxon>Wickerhamomyces</taxon>
    </lineage>
</organism>
<evidence type="ECO:0000256" key="6">
    <source>
        <dbReference type="ARBA" id="ARBA00026147"/>
    </source>
</evidence>
<dbReference type="GO" id="GO:0000974">
    <property type="term" value="C:Prp19 complex"/>
    <property type="evidence" value="ECO:0007669"/>
    <property type="project" value="EnsemblFungi"/>
</dbReference>
<dbReference type="InterPro" id="IPR020472">
    <property type="entry name" value="WD40_PAC1"/>
</dbReference>
<name>A0A1E3P482_WICAA</name>
<dbReference type="GeneID" id="30202839"/>
<accession>A0A1E3P482</accession>
<feature type="repeat" description="WD" evidence="7">
    <location>
        <begin position="222"/>
        <end position="263"/>
    </location>
</feature>
<dbReference type="PANTHER" id="PTHR19923:SF0">
    <property type="entry name" value="PLEIOTROPIC REGULATOR 1"/>
    <property type="match status" value="1"/>
</dbReference>
<keyword evidence="1 7" id="KW-0853">WD repeat</keyword>
<keyword evidence="3 8" id="KW-0677">Repeat</keyword>
<keyword evidence="11" id="KW-1185">Reference proteome</keyword>
<keyword evidence="2 8" id="KW-0747">Spliceosome</keyword>
<dbReference type="PROSITE" id="PS00678">
    <property type="entry name" value="WD_REPEATS_1"/>
    <property type="match status" value="2"/>
</dbReference>
<reference evidence="10 11" key="1">
    <citation type="journal article" date="2016" name="Proc. Natl. Acad. Sci. U.S.A.">
        <title>Comparative genomics of biotechnologically important yeasts.</title>
        <authorList>
            <person name="Riley R."/>
            <person name="Haridas S."/>
            <person name="Wolfe K.H."/>
            <person name="Lopes M.R."/>
            <person name="Hittinger C.T."/>
            <person name="Goeker M."/>
            <person name="Salamov A.A."/>
            <person name="Wisecaver J.H."/>
            <person name="Long T.M."/>
            <person name="Calvey C.H."/>
            <person name="Aerts A.L."/>
            <person name="Barry K.W."/>
            <person name="Choi C."/>
            <person name="Clum A."/>
            <person name="Coughlan A.Y."/>
            <person name="Deshpande S."/>
            <person name="Douglass A.P."/>
            <person name="Hanson S.J."/>
            <person name="Klenk H.-P."/>
            <person name="LaButti K.M."/>
            <person name="Lapidus A."/>
            <person name="Lindquist E.A."/>
            <person name="Lipzen A.M."/>
            <person name="Meier-Kolthoff J.P."/>
            <person name="Ohm R.A."/>
            <person name="Otillar R.P."/>
            <person name="Pangilinan J.L."/>
            <person name="Peng Y."/>
            <person name="Rokas A."/>
            <person name="Rosa C.A."/>
            <person name="Scheuner C."/>
            <person name="Sibirny A.A."/>
            <person name="Slot J.C."/>
            <person name="Stielow J.B."/>
            <person name="Sun H."/>
            <person name="Kurtzman C.P."/>
            <person name="Blackwell M."/>
            <person name="Grigoriev I.V."/>
            <person name="Jeffries T.W."/>
        </authorList>
    </citation>
    <scope>NUCLEOTIDE SEQUENCE [LARGE SCALE GENOMIC DNA]</scope>
    <source>
        <strain evidence="11">ATCC 58044 / CBS 1984 / NCYC 433 / NRRL Y-366-8</strain>
    </source>
</reference>
<keyword evidence="8" id="KW-0539">Nucleus</keyword>
<evidence type="ECO:0000256" key="2">
    <source>
        <dbReference type="ARBA" id="ARBA00022728"/>
    </source>
</evidence>
<dbReference type="CDD" id="cd00200">
    <property type="entry name" value="WD40"/>
    <property type="match status" value="1"/>
</dbReference>
<gene>
    <name evidence="10" type="ORF">WICANDRAFT_83775</name>
</gene>
<keyword evidence="4 8" id="KW-0508">mRNA splicing</keyword>
<dbReference type="GO" id="GO:0000398">
    <property type="term" value="P:mRNA splicing, via spliceosome"/>
    <property type="evidence" value="ECO:0007669"/>
    <property type="project" value="UniProtKB-UniRule"/>
</dbReference>
<dbReference type="InterPro" id="IPR001680">
    <property type="entry name" value="WD40_rpt"/>
</dbReference>
<dbReference type="InterPro" id="IPR036322">
    <property type="entry name" value="WD40_repeat_dom_sf"/>
</dbReference>
<evidence type="ECO:0000256" key="8">
    <source>
        <dbReference type="RuleBase" id="RU369036"/>
    </source>
</evidence>
<dbReference type="PANTHER" id="PTHR19923">
    <property type="entry name" value="WD40 REPEAT PROTEINPRL1/PRL2-RELATED"/>
    <property type="match status" value="1"/>
</dbReference>
<dbReference type="FunFam" id="2.130.10.10:FF:000012">
    <property type="entry name" value="Putative pleiotropic regulator 1"/>
    <property type="match status" value="1"/>
</dbReference>
<feature type="repeat" description="WD" evidence="7">
    <location>
        <begin position="264"/>
        <end position="305"/>
    </location>
</feature>
<protein>
    <recommendedName>
        <fullName evidence="6 8">Pre-mRNA-splicing factor PRP46</fullName>
    </recommendedName>
    <alternativeName>
        <fullName evidence="8">Pre-mRNA-processing protein 46</fullName>
    </alternativeName>
</protein>
<dbReference type="PROSITE" id="PS50294">
    <property type="entry name" value="WD_REPEATS_REGION"/>
    <property type="match status" value="4"/>
</dbReference>
<dbReference type="EMBL" id="KV454210">
    <property type="protein sequence ID" value="ODQ59687.1"/>
    <property type="molecule type" value="Genomic_DNA"/>
</dbReference>
<feature type="repeat" description="WD" evidence="7">
    <location>
        <begin position="180"/>
        <end position="221"/>
    </location>
</feature>
<feature type="region of interest" description="Disordered" evidence="9">
    <location>
        <begin position="430"/>
        <end position="453"/>
    </location>
</feature>
<dbReference type="InterPro" id="IPR019775">
    <property type="entry name" value="WD40_repeat_CS"/>
</dbReference>
<dbReference type="PROSITE" id="PS50082">
    <property type="entry name" value="WD_REPEATS_2"/>
    <property type="match status" value="4"/>
</dbReference>
<evidence type="ECO:0000256" key="3">
    <source>
        <dbReference type="ARBA" id="ARBA00022737"/>
    </source>
</evidence>